<dbReference type="EMBL" id="AJIX01000041">
    <property type="protein sequence ID" value="KGR04754.1"/>
    <property type="molecule type" value="Genomic_DNA"/>
</dbReference>
<comment type="caution">
    <text evidence="1">The sequence shown here is derived from an EMBL/GenBank/DDBJ whole genome shotgun (WGS) entry which is preliminary data.</text>
</comment>
<gene>
    <name evidence="1" type="ORF">MG3_05382</name>
</gene>
<evidence type="ECO:0000313" key="2">
    <source>
        <dbReference type="Proteomes" id="UP000030161"/>
    </source>
</evidence>
<organism evidence="1 2">
    <name type="scientific">Candida albicans P78048</name>
    <dbReference type="NCBI Taxonomy" id="1094989"/>
    <lineage>
        <taxon>Eukaryota</taxon>
        <taxon>Fungi</taxon>
        <taxon>Dikarya</taxon>
        <taxon>Ascomycota</taxon>
        <taxon>Saccharomycotina</taxon>
        <taxon>Pichiomycetes</taxon>
        <taxon>Debaryomycetaceae</taxon>
        <taxon>Candida/Lodderomyces clade</taxon>
        <taxon>Candida</taxon>
    </lineage>
</organism>
<name>A0AB34PL59_CANAX</name>
<evidence type="ECO:0000313" key="1">
    <source>
        <dbReference type="EMBL" id="KGR04754.1"/>
    </source>
</evidence>
<proteinExistence type="predicted"/>
<reference evidence="1 2" key="1">
    <citation type="submission" date="2013-12" db="EMBL/GenBank/DDBJ databases">
        <title>The Genome Sequence of Candida albicans P78048.</title>
        <authorList>
            <consortium name="The Broad Institute Genome Sequencing Platform"/>
            <consortium name="The Broad Institute Genome Sequencing Center for Infectious Disease"/>
            <person name="Cuomo C."/>
            <person name="Bennett R."/>
            <person name="Hirakawa M."/>
            <person name="Noverr M."/>
            <person name="Mitchell A."/>
            <person name="Young S.K."/>
            <person name="Zeng Q."/>
            <person name="Gargeya S."/>
            <person name="Fitzgerald M."/>
            <person name="Abouelleil A."/>
            <person name="Alvarado L."/>
            <person name="Berlin A.M."/>
            <person name="Chapman S.B."/>
            <person name="Dewar J."/>
            <person name="Goldberg J."/>
            <person name="Griggs A."/>
            <person name="Gujja S."/>
            <person name="Hansen M."/>
            <person name="Howarth C."/>
            <person name="Imamovic A."/>
            <person name="Larimer J."/>
            <person name="McCowan C."/>
            <person name="Murphy C."/>
            <person name="Pearson M."/>
            <person name="Priest M."/>
            <person name="Roberts A."/>
            <person name="Saif S."/>
            <person name="Shea T."/>
            <person name="Sykes S."/>
            <person name="Wortman J."/>
            <person name="Nusbaum C."/>
            <person name="Birren B."/>
        </authorList>
    </citation>
    <scope>NUCLEOTIDE SEQUENCE [LARGE SCALE GENOMIC DNA]</scope>
    <source>
        <strain evidence="1 2">P78048</strain>
    </source>
</reference>
<sequence length="15" mass="1775">NEEFDVDSFLNQFGN</sequence>
<accession>A0AB34PL59</accession>
<dbReference type="Proteomes" id="UP000030161">
    <property type="component" value="Unassembled WGS sequence"/>
</dbReference>
<protein>
    <submittedName>
        <fullName evidence="1">Uncharacterized protein</fullName>
    </submittedName>
</protein>
<feature type="non-terminal residue" evidence="1">
    <location>
        <position position="1"/>
    </location>
</feature>